<gene>
    <name evidence="2" type="ORF">N5W20_05260</name>
</gene>
<accession>A0ABY6GGC3</accession>
<organism evidence="2 3">
    <name type="scientific">Candidatus Kirkpatrickella diaphorinae</name>
    <dbReference type="NCBI Taxonomy" id="2984322"/>
    <lineage>
        <taxon>Bacteria</taxon>
        <taxon>Pseudomonadati</taxon>
        <taxon>Pseudomonadota</taxon>
        <taxon>Alphaproteobacteria</taxon>
        <taxon>Acetobacterales</taxon>
        <taxon>Acetobacteraceae</taxon>
        <taxon>Candidatus Kirkpatrickella</taxon>
    </lineage>
</organism>
<sequence length="140" mass="16057">MGPHQIYLMISLVSALALILIFLRMLQIFRRRGETRRLIRLTRECFRDIESQAQHLRMRREQTSRDGLPYSTAATGWESEKRTFISNHLRPKFEEIRSESDRATAAEQCSRFIEFIASSPVADHDGAGAEEPAAKVLAHS</sequence>
<dbReference type="EMBL" id="CP107052">
    <property type="protein sequence ID" value="UYH50537.1"/>
    <property type="molecule type" value="Genomic_DNA"/>
</dbReference>
<evidence type="ECO:0000313" key="2">
    <source>
        <dbReference type="EMBL" id="UYH50537.1"/>
    </source>
</evidence>
<keyword evidence="1" id="KW-0472">Membrane</keyword>
<reference evidence="2" key="1">
    <citation type="submission" date="2022-10" db="EMBL/GenBank/DDBJ databases">
        <title>Candidatus Kirkpatrella diaphorinas gen. nov., sp. nov., an uncultured endosymbiont identified in a population of Diaphorina citri from Hawaii.</title>
        <authorList>
            <person name="Henry E.M."/>
            <person name="Carlson C.R."/>
            <person name="Kuo Y.-W."/>
        </authorList>
    </citation>
    <scope>NUCLEOTIDE SEQUENCE</scope>
    <source>
        <strain evidence="2">CADCRV1</strain>
    </source>
</reference>
<evidence type="ECO:0000313" key="3">
    <source>
        <dbReference type="Proteomes" id="UP001163831"/>
    </source>
</evidence>
<dbReference type="Proteomes" id="UP001163831">
    <property type="component" value="Chromosome"/>
</dbReference>
<keyword evidence="3" id="KW-1185">Reference proteome</keyword>
<protein>
    <submittedName>
        <fullName evidence="2">Uncharacterized protein</fullName>
    </submittedName>
</protein>
<evidence type="ECO:0000256" key="1">
    <source>
        <dbReference type="SAM" id="Phobius"/>
    </source>
</evidence>
<dbReference type="RefSeq" id="WP_319806122.1">
    <property type="nucleotide sequence ID" value="NZ_CP107052.1"/>
</dbReference>
<keyword evidence="1" id="KW-1133">Transmembrane helix</keyword>
<proteinExistence type="predicted"/>
<name>A0ABY6GGC3_9PROT</name>
<keyword evidence="1" id="KW-0812">Transmembrane</keyword>
<feature type="transmembrane region" description="Helical" evidence="1">
    <location>
        <begin position="6"/>
        <end position="26"/>
    </location>
</feature>